<reference evidence="1" key="1">
    <citation type="submission" date="2022-08" db="EMBL/GenBank/DDBJ databases">
        <authorList>
            <person name="Kallberg Y."/>
            <person name="Tangrot J."/>
            <person name="Rosling A."/>
        </authorList>
    </citation>
    <scope>NUCLEOTIDE SEQUENCE</scope>
    <source>
        <strain evidence="1">Wild A</strain>
    </source>
</reference>
<organism evidence="1 2">
    <name type="scientific">Funneliformis geosporum</name>
    <dbReference type="NCBI Taxonomy" id="1117311"/>
    <lineage>
        <taxon>Eukaryota</taxon>
        <taxon>Fungi</taxon>
        <taxon>Fungi incertae sedis</taxon>
        <taxon>Mucoromycota</taxon>
        <taxon>Glomeromycotina</taxon>
        <taxon>Glomeromycetes</taxon>
        <taxon>Glomerales</taxon>
        <taxon>Glomeraceae</taxon>
        <taxon>Funneliformis</taxon>
    </lineage>
</organism>
<dbReference type="Proteomes" id="UP001153678">
    <property type="component" value="Unassembled WGS sequence"/>
</dbReference>
<evidence type="ECO:0000313" key="2">
    <source>
        <dbReference type="Proteomes" id="UP001153678"/>
    </source>
</evidence>
<sequence>VYQDKALILYCGNMPGHGLDYWVENRWYYFTLVVIYGNKITREA</sequence>
<feature type="non-terminal residue" evidence="1">
    <location>
        <position position="1"/>
    </location>
</feature>
<dbReference type="EMBL" id="CAMKVN010008306">
    <property type="protein sequence ID" value="CAI2192378.1"/>
    <property type="molecule type" value="Genomic_DNA"/>
</dbReference>
<gene>
    <name evidence="1" type="ORF">FWILDA_LOCUS15548</name>
</gene>
<keyword evidence="2" id="KW-1185">Reference proteome</keyword>
<accession>A0A9W4T4E9</accession>
<evidence type="ECO:0000313" key="1">
    <source>
        <dbReference type="EMBL" id="CAI2192378.1"/>
    </source>
</evidence>
<proteinExistence type="predicted"/>
<name>A0A9W4T4E9_9GLOM</name>
<comment type="caution">
    <text evidence="1">The sequence shown here is derived from an EMBL/GenBank/DDBJ whole genome shotgun (WGS) entry which is preliminary data.</text>
</comment>
<dbReference type="AlphaFoldDB" id="A0A9W4T4E9"/>
<protein>
    <submittedName>
        <fullName evidence="1">10491_t:CDS:1</fullName>
    </submittedName>
</protein>